<protein>
    <submittedName>
        <fullName evidence="9">Putative amino-acid metabolite efflux pump</fullName>
    </submittedName>
</protein>
<dbReference type="STRING" id="520767.ATZ99_13410"/>
<feature type="transmembrane region" description="Helical" evidence="7">
    <location>
        <begin position="37"/>
        <end position="56"/>
    </location>
</feature>
<feature type="domain" description="EamA" evidence="8">
    <location>
        <begin position="7"/>
        <end position="140"/>
    </location>
</feature>
<dbReference type="GO" id="GO:0005886">
    <property type="term" value="C:plasma membrane"/>
    <property type="evidence" value="ECO:0007669"/>
    <property type="project" value="UniProtKB-SubCell"/>
</dbReference>
<gene>
    <name evidence="9" type="primary">eamA</name>
    <name evidence="9" type="ORF">ATZ99_13410</name>
</gene>
<keyword evidence="5 7" id="KW-1133">Transmembrane helix</keyword>
<keyword evidence="6 7" id="KW-0472">Membrane</keyword>
<evidence type="ECO:0000256" key="4">
    <source>
        <dbReference type="ARBA" id="ARBA00022692"/>
    </source>
</evidence>
<feature type="transmembrane region" description="Helical" evidence="7">
    <location>
        <begin position="100"/>
        <end position="117"/>
    </location>
</feature>
<dbReference type="Proteomes" id="UP000075737">
    <property type="component" value="Unassembled WGS sequence"/>
</dbReference>
<evidence type="ECO:0000313" key="10">
    <source>
        <dbReference type="Proteomes" id="UP000075737"/>
    </source>
</evidence>
<name>A0A161PVI8_9FIRM</name>
<evidence type="ECO:0000256" key="1">
    <source>
        <dbReference type="ARBA" id="ARBA00004651"/>
    </source>
</evidence>
<reference evidence="9 10" key="1">
    <citation type="submission" date="2015-12" db="EMBL/GenBank/DDBJ databases">
        <title>Draft genome of Thermovenabulum gondwanense isolated from a red thermophilic microbial mat colonisisng an outflow channel of a bore well.</title>
        <authorList>
            <person name="Patel B.K."/>
        </authorList>
    </citation>
    <scope>NUCLEOTIDE SEQUENCE [LARGE SCALE GENOMIC DNA]</scope>
    <source>
        <strain evidence="9 10">R270</strain>
    </source>
</reference>
<evidence type="ECO:0000256" key="3">
    <source>
        <dbReference type="ARBA" id="ARBA00022475"/>
    </source>
</evidence>
<dbReference type="SUPFAM" id="SSF103481">
    <property type="entry name" value="Multidrug resistance efflux transporter EmrE"/>
    <property type="match status" value="2"/>
</dbReference>
<feature type="transmembrane region" description="Helical" evidence="7">
    <location>
        <begin position="222"/>
        <end position="241"/>
    </location>
</feature>
<feature type="transmembrane region" description="Helical" evidence="7">
    <location>
        <begin position="253"/>
        <end position="271"/>
    </location>
</feature>
<keyword evidence="3" id="KW-1003">Cell membrane</keyword>
<accession>A0A161PVI8</accession>
<comment type="similarity">
    <text evidence="2">Belongs to the EamA transporter family.</text>
</comment>
<dbReference type="InterPro" id="IPR050638">
    <property type="entry name" value="AA-Vitamin_Transporters"/>
</dbReference>
<dbReference type="PANTHER" id="PTHR32322">
    <property type="entry name" value="INNER MEMBRANE TRANSPORTER"/>
    <property type="match status" value="1"/>
</dbReference>
<comment type="subcellular location">
    <subcellularLocation>
        <location evidence="1">Cell membrane</location>
        <topology evidence="1">Multi-pass membrane protein</topology>
    </subcellularLocation>
</comment>
<dbReference type="Pfam" id="PF00892">
    <property type="entry name" value="EamA"/>
    <property type="match status" value="2"/>
</dbReference>
<feature type="transmembrane region" description="Helical" evidence="7">
    <location>
        <begin position="7"/>
        <end position="25"/>
    </location>
</feature>
<evidence type="ECO:0000256" key="6">
    <source>
        <dbReference type="ARBA" id="ARBA00023136"/>
    </source>
</evidence>
<evidence type="ECO:0000313" key="9">
    <source>
        <dbReference type="EMBL" id="KYO66149.1"/>
    </source>
</evidence>
<dbReference type="EMBL" id="LOHZ01000030">
    <property type="protein sequence ID" value="KYO66149.1"/>
    <property type="molecule type" value="Genomic_DNA"/>
</dbReference>
<feature type="transmembrane region" description="Helical" evidence="7">
    <location>
        <begin position="126"/>
        <end position="146"/>
    </location>
</feature>
<keyword evidence="4 7" id="KW-0812">Transmembrane</keyword>
<evidence type="ECO:0000256" key="5">
    <source>
        <dbReference type="ARBA" id="ARBA00022989"/>
    </source>
</evidence>
<proteinExistence type="inferred from homology"/>
<dbReference type="RefSeq" id="WP_068748461.1">
    <property type="nucleotide sequence ID" value="NZ_LOHZ01000030.1"/>
</dbReference>
<keyword evidence="10" id="KW-1185">Reference proteome</keyword>
<sequence>MQKEEKKAIIAGLICSMIFGFSFLFTKRGLEVMDIYHLLALRFSFAFIVFLILRGTGFVKVNLREKSILPLILISIIEPILYFIFETTGVKLTSSSETGMMIAVIPVVTLIFAFFILGERSGRKQIFFIFLSVFGMAFMILMKGKLEVGKNLLGTVFVLGAVVSAGLYNVISRKISKEYTPEEITYFMMIVGMFFFNAVSIIDHTKKGNISGYFLPLFNLKAVFSVVYLGFFSSVVAYFLLNYMLSRIETSRSSVFSNLTTLISIIAGVIWGDESFYWYNAVGSLLILIGVWGANRFSEKAQVDYASDLRPE</sequence>
<feature type="transmembrane region" description="Helical" evidence="7">
    <location>
        <begin position="152"/>
        <end position="171"/>
    </location>
</feature>
<dbReference type="PANTHER" id="PTHR32322:SF18">
    <property type="entry name" value="S-ADENOSYLMETHIONINE_S-ADENOSYLHOMOCYSTEINE TRANSPORTER"/>
    <property type="match status" value="1"/>
</dbReference>
<evidence type="ECO:0000259" key="8">
    <source>
        <dbReference type="Pfam" id="PF00892"/>
    </source>
</evidence>
<dbReference type="OrthoDB" id="37139at2"/>
<comment type="caution">
    <text evidence="9">The sequence shown here is derived from an EMBL/GenBank/DDBJ whole genome shotgun (WGS) entry which is preliminary data.</text>
</comment>
<feature type="transmembrane region" description="Helical" evidence="7">
    <location>
        <begin position="277"/>
        <end position="294"/>
    </location>
</feature>
<evidence type="ECO:0000256" key="2">
    <source>
        <dbReference type="ARBA" id="ARBA00007362"/>
    </source>
</evidence>
<feature type="transmembrane region" description="Helical" evidence="7">
    <location>
        <begin position="183"/>
        <end position="202"/>
    </location>
</feature>
<evidence type="ECO:0000256" key="7">
    <source>
        <dbReference type="SAM" id="Phobius"/>
    </source>
</evidence>
<dbReference type="InterPro" id="IPR037185">
    <property type="entry name" value="EmrE-like"/>
</dbReference>
<feature type="domain" description="EamA" evidence="8">
    <location>
        <begin position="153"/>
        <end position="294"/>
    </location>
</feature>
<dbReference type="InterPro" id="IPR000620">
    <property type="entry name" value="EamA_dom"/>
</dbReference>
<organism evidence="9 10">
    <name type="scientific">Thermovenabulum gondwanense</name>
    <dbReference type="NCBI Taxonomy" id="520767"/>
    <lineage>
        <taxon>Bacteria</taxon>
        <taxon>Bacillati</taxon>
        <taxon>Bacillota</taxon>
        <taxon>Clostridia</taxon>
        <taxon>Thermosediminibacterales</taxon>
        <taxon>Thermosediminibacteraceae</taxon>
        <taxon>Thermovenabulum</taxon>
    </lineage>
</organism>
<dbReference type="AlphaFoldDB" id="A0A161PVI8"/>
<feature type="transmembrane region" description="Helical" evidence="7">
    <location>
        <begin position="68"/>
        <end position="85"/>
    </location>
</feature>